<dbReference type="AlphaFoldDB" id="A0A8J5VY69"/>
<keyword evidence="3" id="KW-1185">Reference proteome</keyword>
<dbReference type="Proteomes" id="UP000729402">
    <property type="component" value="Unassembled WGS sequence"/>
</dbReference>
<evidence type="ECO:0000256" key="1">
    <source>
        <dbReference type="SAM" id="MobiDB-lite"/>
    </source>
</evidence>
<organism evidence="2 3">
    <name type="scientific">Zizania palustris</name>
    <name type="common">Northern wild rice</name>
    <dbReference type="NCBI Taxonomy" id="103762"/>
    <lineage>
        <taxon>Eukaryota</taxon>
        <taxon>Viridiplantae</taxon>
        <taxon>Streptophyta</taxon>
        <taxon>Embryophyta</taxon>
        <taxon>Tracheophyta</taxon>
        <taxon>Spermatophyta</taxon>
        <taxon>Magnoliopsida</taxon>
        <taxon>Liliopsida</taxon>
        <taxon>Poales</taxon>
        <taxon>Poaceae</taxon>
        <taxon>BOP clade</taxon>
        <taxon>Oryzoideae</taxon>
        <taxon>Oryzeae</taxon>
        <taxon>Zizaniinae</taxon>
        <taxon>Zizania</taxon>
    </lineage>
</organism>
<comment type="caution">
    <text evidence="2">The sequence shown here is derived from an EMBL/GenBank/DDBJ whole genome shotgun (WGS) entry which is preliminary data.</text>
</comment>
<feature type="compositionally biased region" description="Low complexity" evidence="1">
    <location>
        <begin position="22"/>
        <end position="33"/>
    </location>
</feature>
<feature type="region of interest" description="Disordered" evidence="1">
    <location>
        <begin position="1"/>
        <end position="54"/>
    </location>
</feature>
<gene>
    <name evidence="2" type="ORF">GUJ93_ZPchr0007g4449</name>
</gene>
<reference evidence="2" key="2">
    <citation type="submission" date="2021-02" db="EMBL/GenBank/DDBJ databases">
        <authorList>
            <person name="Kimball J.A."/>
            <person name="Haas M.W."/>
            <person name="Macchietto M."/>
            <person name="Kono T."/>
            <person name="Duquette J."/>
            <person name="Shao M."/>
        </authorList>
    </citation>
    <scope>NUCLEOTIDE SEQUENCE</scope>
    <source>
        <tissue evidence="2">Fresh leaf tissue</tissue>
    </source>
</reference>
<proteinExistence type="predicted"/>
<accession>A0A8J5VY69</accession>
<feature type="compositionally biased region" description="Basic and acidic residues" evidence="1">
    <location>
        <begin position="12"/>
        <end position="21"/>
    </location>
</feature>
<protein>
    <submittedName>
        <fullName evidence="2">Uncharacterized protein</fullName>
    </submittedName>
</protein>
<sequence length="82" mass="8842">MEPYGCPMDNRLSPEARRDAPRAPANVAPPRLATPVTPRLPHAPMTPRLPRPLVNPVVGEGGAAWARHRRGQGAACRGAFQM</sequence>
<name>A0A8J5VY69_ZIZPA</name>
<evidence type="ECO:0000313" key="3">
    <source>
        <dbReference type="Proteomes" id="UP000729402"/>
    </source>
</evidence>
<dbReference type="EMBL" id="JAAALK010000282">
    <property type="protein sequence ID" value="KAG8078331.1"/>
    <property type="molecule type" value="Genomic_DNA"/>
</dbReference>
<reference evidence="2" key="1">
    <citation type="journal article" date="2021" name="bioRxiv">
        <title>Whole Genome Assembly and Annotation of Northern Wild Rice, Zizania palustris L., Supports a Whole Genome Duplication in the Zizania Genus.</title>
        <authorList>
            <person name="Haas M."/>
            <person name="Kono T."/>
            <person name="Macchietto M."/>
            <person name="Millas R."/>
            <person name="McGilp L."/>
            <person name="Shao M."/>
            <person name="Duquette J."/>
            <person name="Hirsch C.N."/>
            <person name="Kimball J."/>
        </authorList>
    </citation>
    <scope>NUCLEOTIDE SEQUENCE</scope>
    <source>
        <tissue evidence="2">Fresh leaf tissue</tissue>
    </source>
</reference>
<evidence type="ECO:0000313" key="2">
    <source>
        <dbReference type="EMBL" id="KAG8078331.1"/>
    </source>
</evidence>